<dbReference type="Proteomes" id="UP000540568">
    <property type="component" value="Unassembled WGS sequence"/>
</dbReference>
<evidence type="ECO:0000313" key="2">
    <source>
        <dbReference type="Proteomes" id="UP000540568"/>
    </source>
</evidence>
<keyword evidence="2" id="KW-1185">Reference proteome</keyword>
<sequence>MSLEREPGPSVLILIGYWDGPHTSPGWPDPRDFVDPEWDEDERSEVHYYLSAGTAVRAYMGLSECRFCGERVGSVEYTDGVYVWPEGLAHYVQEHHVRLPAAFVEHARARLERLERLPVDNTWWKAQGPSRG</sequence>
<comment type="caution">
    <text evidence="1">The sequence shown here is derived from an EMBL/GenBank/DDBJ whole genome shotgun (WGS) entry which is preliminary data.</text>
</comment>
<reference evidence="1 2" key="1">
    <citation type="submission" date="2020-07" db="EMBL/GenBank/DDBJ databases">
        <title>Sequencing the genomes of 1000 actinobacteria strains.</title>
        <authorList>
            <person name="Klenk H.-P."/>
        </authorList>
    </citation>
    <scope>NUCLEOTIDE SEQUENCE [LARGE SCALE GENOMIC DNA]</scope>
    <source>
        <strain evidence="1 2">DSM 44121</strain>
    </source>
</reference>
<dbReference type="AlphaFoldDB" id="A0A7W3PCA9"/>
<accession>A0A7W3PCA9</accession>
<protein>
    <submittedName>
        <fullName evidence="1">Uncharacterized protein</fullName>
    </submittedName>
</protein>
<dbReference type="RefSeq" id="WP_312876898.1">
    <property type="nucleotide sequence ID" value="NZ_BAAATF010000002.1"/>
</dbReference>
<organism evidence="1 2">
    <name type="scientific">Promicromonospora sukumoe</name>
    <dbReference type="NCBI Taxonomy" id="88382"/>
    <lineage>
        <taxon>Bacteria</taxon>
        <taxon>Bacillati</taxon>
        <taxon>Actinomycetota</taxon>
        <taxon>Actinomycetes</taxon>
        <taxon>Micrococcales</taxon>
        <taxon>Promicromonosporaceae</taxon>
        <taxon>Promicromonospora</taxon>
    </lineage>
</organism>
<proteinExistence type="predicted"/>
<gene>
    <name evidence="1" type="ORF">FHX71_000475</name>
</gene>
<evidence type="ECO:0000313" key="1">
    <source>
        <dbReference type="EMBL" id="MBA8806533.1"/>
    </source>
</evidence>
<dbReference type="EMBL" id="JACGWV010000001">
    <property type="protein sequence ID" value="MBA8806533.1"/>
    <property type="molecule type" value="Genomic_DNA"/>
</dbReference>
<name>A0A7W3PCA9_9MICO</name>